<feature type="compositionally biased region" description="Basic and acidic residues" evidence="1">
    <location>
        <begin position="41"/>
        <end position="63"/>
    </location>
</feature>
<evidence type="ECO:0000313" key="3">
    <source>
        <dbReference type="Proteomes" id="UP000536262"/>
    </source>
</evidence>
<evidence type="ECO:0000256" key="1">
    <source>
        <dbReference type="SAM" id="MobiDB-lite"/>
    </source>
</evidence>
<proteinExistence type="predicted"/>
<protein>
    <submittedName>
        <fullName evidence="2">Uncharacterized protein</fullName>
    </submittedName>
</protein>
<comment type="caution">
    <text evidence="2">The sequence shown here is derived from an EMBL/GenBank/DDBJ whole genome shotgun (WGS) entry which is preliminary data.</text>
</comment>
<evidence type="ECO:0000313" key="2">
    <source>
        <dbReference type="EMBL" id="MBB6355283.1"/>
    </source>
</evidence>
<sequence>MGVTAFPRTDPFRPSSTPTLTLPTRGREAPESRPASFAPFTEKKVRGQADEGHGTTERTDTSRNSRNVPICKKARREPGFSELLLAWRSELAAQWSMALTI</sequence>
<gene>
    <name evidence="2" type="ORF">GGR00_003082</name>
</gene>
<organism evidence="2 3">
    <name type="scientific">Aminobacter aganoensis</name>
    <dbReference type="NCBI Taxonomy" id="83264"/>
    <lineage>
        <taxon>Bacteria</taxon>
        <taxon>Pseudomonadati</taxon>
        <taxon>Pseudomonadota</taxon>
        <taxon>Alphaproteobacteria</taxon>
        <taxon>Hyphomicrobiales</taxon>
        <taxon>Phyllobacteriaceae</taxon>
        <taxon>Aminobacter</taxon>
    </lineage>
</organism>
<feature type="non-terminal residue" evidence="2">
    <location>
        <position position="101"/>
    </location>
</feature>
<dbReference type="AlphaFoldDB" id="A0A7X0F975"/>
<feature type="region of interest" description="Disordered" evidence="1">
    <location>
        <begin position="1"/>
        <end position="70"/>
    </location>
</feature>
<feature type="compositionally biased region" description="Low complexity" evidence="1">
    <location>
        <begin position="14"/>
        <end position="24"/>
    </location>
</feature>
<accession>A0A7X0F975</accession>
<keyword evidence="3" id="KW-1185">Reference proteome</keyword>
<reference evidence="2 3" key="1">
    <citation type="submission" date="2020-08" db="EMBL/GenBank/DDBJ databases">
        <title>Genomic Encyclopedia of Type Strains, Phase IV (KMG-IV): sequencing the most valuable type-strain genomes for metagenomic binning, comparative biology and taxonomic classification.</title>
        <authorList>
            <person name="Goeker M."/>
        </authorList>
    </citation>
    <scope>NUCLEOTIDE SEQUENCE [LARGE SCALE GENOMIC DNA]</scope>
    <source>
        <strain evidence="2 3">DSM 7051</strain>
    </source>
</reference>
<dbReference type="Proteomes" id="UP000536262">
    <property type="component" value="Unassembled WGS sequence"/>
</dbReference>
<dbReference type="EMBL" id="JACHOU010000006">
    <property type="protein sequence ID" value="MBB6355283.1"/>
    <property type="molecule type" value="Genomic_DNA"/>
</dbReference>
<name>A0A7X0F975_9HYPH</name>